<keyword evidence="7" id="KW-1185">Reference proteome</keyword>
<evidence type="ECO:0000256" key="3">
    <source>
        <dbReference type="ARBA" id="ARBA00023163"/>
    </source>
</evidence>
<keyword evidence="1" id="KW-0805">Transcription regulation</keyword>
<dbReference type="Gene3D" id="3.40.50.10490">
    <property type="entry name" value="Glucose-6-phosphate isomerase like protein, domain 1"/>
    <property type="match status" value="1"/>
</dbReference>
<keyword evidence="3" id="KW-0804">Transcription</keyword>
<dbReference type="InterPro" id="IPR009057">
    <property type="entry name" value="Homeodomain-like_sf"/>
</dbReference>
<evidence type="ECO:0000259" key="4">
    <source>
        <dbReference type="PROSITE" id="PS51071"/>
    </source>
</evidence>
<evidence type="ECO:0000259" key="5">
    <source>
        <dbReference type="PROSITE" id="PS51464"/>
    </source>
</evidence>
<comment type="caution">
    <text evidence="6">The sequence shown here is derived from an EMBL/GenBank/DDBJ whole genome shotgun (WGS) entry which is preliminary data.</text>
</comment>
<dbReference type="GO" id="GO:1901135">
    <property type="term" value="P:carbohydrate derivative metabolic process"/>
    <property type="evidence" value="ECO:0007669"/>
    <property type="project" value="InterPro"/>
</dbReference>
<dbReference type="PANTHER" id="PTHR30514">
    <property type="entry name" value="GLUCOKINASE"/>
    <property type="match status" value="1"/>
</dbReference>
<dbReference type="GO" id="GO:0003700">
    <property type="term" value="F:DNA-binding transcription factor activity"/>
    <property type="evidence" value="ECO:0007669"/>
    <property type="project" value="InterPro"/>
</dbReference>
<dbReference type="InterPro" id="IPR047640">
    <property type="entry name" value="RpiR-like"/>
</dbReference>
<dbReference type="EMBL" id="MAYT01000023">
    <property type="protein sequence ID" value="OCA87117.1"/>
    <property type="molecule type" value="Genomic_DNA"/>
</dbReference>
<dbReference type="Gene3D" id="1.10.10.10">
    <property type="entry name" value="Winged helix-like DNA-binding domain superfamily/Winged helix DNA-binding domain"/>
    <property type="match status" value="1"/>
</dbReference>
<dbReference type="Pfam" id="PF01380">
    <property type="entry name" value="SIS"/>
    <property type="match status" value="1"/>
</dbReference>
<dbReference type="InterPro" id="IPR035472">
    <property type="entry name" value="RpiR-like_SIS"/>
</dbReference>
<dbReference type="RefSeq" id="WP_065410567.1">
    <property type="nucleotide sequence ID" value="NZ_MAYT01000023.1"/>
</dbReference>
<dbReference type="Pfam" id="PF01418">
    <property type="entry name" value="HTH_6"/>
    <property type="match status" value="1"/>
</dbReference>
<dbReference type="SUPFAM" id="SSF53697">
    <property type="entry name" value="SIS domain"/>
    <property type="match status" value="1"/>
</dbReference>
<evidence type="ECO:0000256" key="1">
    <source>
        <dbReference type="ARBA" id="ARBA00023015"/>
    </source>
</evidence>
<dbReference type="GO" id="GO:0003677">
    <property type="term" value="F:DNA binding"/>
    <property type="evidence" value="ECO:0007669"/>
    <property type="project" value="UniProtKB-KW"/>
</dbReference>
<proteinExistence type="predicted"/>
<name>A0A1B9ATB6_9BACI</name>
<dbReference type="GO" id="GO:0097367">
    <property type="term" value="F:carbohydrate derivative binding"/>
    <property type="evidence" value="ECO:0007669"/>
    <property type="project" value="InterPro"/>
</dbReference>
<protein>
    <submittedName>
        <fullName evidence="6">Transcriptional regulator</fullName>
    </submittedName>
</protein>
<accession>A0A1B9ATB6</accession>
<reference evidence="7" key="1">
    <citation type="submission" date="2016-05" db="EMBL/GenBank/DDBJ databases">
        <authorList>
            <person name="Liu B."/>
            <person name="Wang J."/>
            <person name="Zhu Y."/>
            <person name="Liu G."/>
            <person name="Chen Q."/>
            <person name="Chen Z."/>
            <person name="Lan J."/>
            <person name="Che J."/>
            <person name="Ge C."/>
            <person name="Shi H."/>
            <person name="Pan Z."/>
            <person name="Liu X."/>
        </authorList>
    </citation>
    <scope>NUCLEOTIDE SEQUENCE [LARGE SCALE GENOMIC DNA]</scope>
    <source>
        <strain evidence="7">FJAT-27215</strain>
    </source>
</reference>
<gene>
    <name evidence="6" type="ORF">A8F95_07550</name>
</gene>
<organism evidence="6 7">
    <name type="scientific">Pseudobacillus wudalianchiensis</name>
    <dbReference type="NCBI Taxonomy" id="1743143"/>
    <lineage>
        <taxon>Bacteria</taxon>
        <taxon>Bacillati</taxon>
        <taxon>Bacillota</taxon>
        <taxon>Bacilli</taxon>
        <taxon>Bacillales</taxon>
        <taxon>Bacillaceae</taxon>
        <taxon>Pseudobacillus</taxon>
    </lineage>
</organism>
<evidence type="ECO:0000313" key="7">
    <source>
        <dbReference type="Proteomes" id="UP000092578"/>
    </source>
</evidence>
<evidence type="ECO:0000313" key="6">
    <source>
        <dbReference type="EMBL" id="OCA87117.1"/>
    </source>
</evidence>
<feature type="domain" description="SIS" evidence="5">
    <location>
        <begin position="124"/>
        <end position="262"/>
    </location>
</feature>
<keyword evidence="2" id="KW-0238">DNA-binding</keyword>
<dbReference type="AlphaFoldDB" id="A0A1B9ATB6"/>
<dbReference type="InterPro" id="IPR001347">
    <property type="entry name" value="SIS_dom"/>
</dbReference>
<dbReference type="PROSITE" id="PS51071">
    <property type="entry name" value="HTH_RPIR"/>
    <property type="match status" value="1"/>
</dbReference>
<dbReference type="PANTHER" id="PTHR30514:SF18">
    <property type="entry name" value="RPIR-FAMILY TRANSCRIPTIONAL REGULATOR"/>
    <property type="match status" value="1"/>
</dbReference>
<dbReference type="PROSITE" id="PS51464">
    <property type="entry name" value="SIS"/>
    <property type="match status" value="1"/>
</dbReference>
<evidence type="ECO:0000256" key="2">
    <source>
        <dbReference type="ARBA" id="ARBA00023125"/>
    </source>
</evidence>
<dbReference type="InterPro" id="IPR000281">
    <property type="entry name" value="HTH_RpiR"/>
</dbReference>
<dbReference type="Proteomes" id="UP000092578">
    <property type="component" value="Unassembled WGS sequence"/>
</dbReference>
<dbReference type="InterPro" id="IPR046348">
    <property type="entry name" value="SIS_dom_sf"/>
</dbReference>
<sequence>MELLDKVKEKYASLSKGQQRVGKYVLDFPEKVALLSAGEVGRQISVSETTVIRFCYSLELNGYAHLQSIIREYLIQHKSSLNRYYSSKIEMAQKPHFFAQVMEKDAENIQRVIDTIDEGNLQQTVDKMMKANNVFLAGMRTSFAPAQWLAFTLGLVRNEVRLVQPGIDDLVAILQNINESSVFIAITFHRYVKETVQLAKMAKDRGAFVISLTDSPLAPITEYSDITFAIGSQEKSTLDVFPPLFSLLNAMMASLYIQYPEKVNERQQQYEQVNADHLFYF</sequence>
<dbReference type="SUPFAM" id="SSF46689">
    <property type="entry name" value="Homeodomain-like"/>
    <property type="match status" value="1"/>
</dbReference>
<dbReference type="InterPro" id="IPR036388">
    <property type="entry name" value="WH-like_DNA-bd_sf"/>
</dbReference>
<dbReference type="CDD" id="cd05013">
    <property type="entry name" value="SIS_RpiR"/>
    <property type="match status" value="1"/>
</dbReference>
<feature type="domain" description="HTH rpiR-type" evidence="4">
    <location>
        <begin position="1"/>
        <end position="77"/>
    </location>
</feature>